<comment type="caution">
    <text evidence="1">The sequence shown here is derived from an EMBL/GenBank/DDBJ whole genome shotgun (WGS) entry which is preliminary data.</text>
</comment>
<reference evidence="2" key="1">
    <citation type="submission" date="2013-09" db="EMBL/GenBank/DDBJ databases">
        <title>Corchorus olitorius genome sequencing.</title>
        <authorList>
            <person name="Alam M."/>
            <person name="Haque M.S."/>
            <person name="Islam M.S."/>
            <person name="Emdad E.M."/>
            <person name="Islam M.M."/>
            <person name="Ahmed B."/>
            <person name="Halim A."/>
            <person name="Hossen Q.M.M."/>
            <person name="Hossain M.Z."/>
            <person name="Ahmed R."/>
            <person name="Khan M.M."/>
            <person name="Islam R."/>
            <person name="Rashid M.M."/>
            <person name="Khan S.A."/>
            <person name="Rahman M.S."/>
            <person name="Alam M."/>
            <person name="Yahiya A.S."/>
            <person name="Khan M.S."/>
            <person name="Azam M.S."/>
            <person name="Haque T."/>
            <person name="Lashkar M.Z.H."/>
            <person name="Akhand A.I."/>
            <person name="Morshed G."/>
            <person name="Roy S."/>
            <person name="Uddin K.S."/>
            <person name="Rabeya T."/>
            <person name="Hossain A.S."/>
            <person name="Chowdhury A."/>
            <person name="Snigdha A.R."/>
            <person name="Mortoza M.S."/>
            <person name="Matin S.A."/>
            <person name="Hoque S.M.E."/>
            <person name="Islam M.K."/>
            <person name="Roy D.K."/>
            <person name="Haider R."/>
            <person name="Moosa M.M."/>
            <person name="Elias S.M."/>
            <person name="Hasan A.M."/>
            <person name="Jahan S."/>
            <person name="Shafiuddin M."/>
            <person name="Mahmood N."/>
            <person name="Shommy N.S."/>
        </authorList>
    </citation>
    <scope>NUCLEOTIDE SEQUENCE [LARGE SCALE GENOMIC DNA]</scope>
    <source>
        <strain evidence="2">cv. O-4</strain>
    </source>
</reference>
<proteinExistence type="predicted"/>
<name>A0A1R3KGV8_9ROSI</name>
<accession>A0A1R3KGV8</accession>
<sequence>MASAKIRSPNWAGFKWLMLRWIPATLWKPLAMLAPMLARASAISAYTPPCWFPSGSNFALSIPSSSESSSLNSPDGNPVNPGHLQMFFLLLCLGISFTNGK</sequence>
<keyword evidence="2" id="KW-1185">Reference proteome</keyword>
<organism evidence="1 2">
    <name type="scientific">Corchorus olitorius</name>
    <dbReference type="NCBI Taxonomy" id="93759"/>
    <lineage>
        <taxon>Eukaryota</taxon>
        <taxon>Viridiplantae</taxon>
        <taxon>Streptophyta</taxon>
        <taxon>Embryophyta</taxon>
        <taxon>Tracheophyta</taxon>
        <taxon>Spermatophyta</taxon>
        <taxon>Magnoliopsida</taxon>
        <taxon>eudicotyledons</taxon>
        <taxon>Gunneridae</taxon>
        <taxon>Pentapetalae</taxon>
        <taxon>rosids</taxon>
        <taxon>malvids</taxon>
        <taxon>Malvales</taxon>
        <taxon>Malvaceae</taxon>
        <taxon>Grewioideae</taxon>
        <taxon>Apeibeae</taxon>
        <taxon>Corchorus</taxon>
    </lineage>
</organism>
<dbReference type="EMBL" id="AWUE01013640">
    <property type="protein sequence ID" value="OMP06321.1"/>
    <property type="molecule type" value="Genomic_DNA"/>
</dbReference>
<dbReference type="Proteomes" id="UP000187203">
    <property type="component" value="Unassembled WGS sequence"/>
</dbReference>
<evidence type="ECO:0000313" key="1">
    <source>
        <dbReference type="EMBL" id="OMP06321.1"/>
    </source>
</evidence>
<gene>
    <name evidence="1" type="ORF">COLO4_08196</name>
</gene>
<evidence type="ECO:0000313" key="2">
    <source>
        <dbReference type="Proteomes" id="UP000187203"/>
    </source>
</evidence>
<dbReference type="AlphaFoldDB" id="A0A1R3KGV8"/>
<protein>
    <submittedName>
        <fullName evidence="1">Uncharacterized protein</fullName>
    </submittedName>
</protein>